<dbReference type="GO" id="GO:0006508">
    <property type="term" value="P:proteolysis"/>
    <property type="evidence" value="ECO:0007669"/>
    <property type="project" value="UniProtKB-KW"/>
</dbReference>
<keyword evidence="13" id="KW-0862">Zinc</keyword>
<dbReference type="Pfam" id="PF02225">
    <property type="entry name" value="PA"/>
    <property type="match status" value="1"/>
</dbReference>
<evidence type="ECO:0000259" key="21">
    <source>
        <dbReference type="Pfam" id="PF02225"/>
    </source>
</evidence>
<dbReference type="SUPFAM" id="SSF53187">
    <property type="entry name" value="Zn-dependent exopeptidases"/>
    <property type="match status" value="1"/>
</dbReference>
<evidence type="ECO:0000256" key="3">
    <source>
        <dbReference type="ARBA" id="ARBA00004555"/>
    </source>
</evidence>
<evidence type="ECO:0000256" key="6">
    <source>
        <dbReference type="ARBA" id="ARBA00022525"/>
    </source>
</evidence>
<evidence type="ECO:0000256" key="14">
    <source>
        <dbReference type="ARBA" id="ARBA00023034"/>
    </source>
</evidence>
<dbReference type="GO" id="GO:0004180">
    <property type="term" value="F:carboxypeptidase activity"/>
    <property type="evidence" value="ECO:0007669"/>
    <property type="project" value="UniProtKB-KW"/>
</dbReference>
<dbReference type="PANTHER" id="PTHR12053">
    <property type="entry name" value="PROTEASE FAMILY M28 PLASMA GLUTAMATE CARBOXYPEPTIDASE-RELATED"/>
    <property type="match status" value="1"/>
</dbReference>
<evidence type="ECO:0000256" key="20">
    <source>
        <dbReference type="ARBA" id="ARBA00033328"/>
    </source>
</evidence>
<protein>
    <recommendedName>
        <fullName evidence="5">Carboxypeptidase Q</fullName>
    </recommendedName>
    <alternativeName>
        <fullName evidence="20">Plasma glutamate carboxypeptidase</fullName>
    </alternativeName>
</protein>
<evidence type="ECO:0000256" key="13">
    <source>
        <dbReference type="ARBA" id="ARBA00022833"/>
    </source>
</evidence>
<comment type="caution">
    <text evidence="23">The sequence shown here is derived from an EMBL/GenBank/DDBJ whole genome shotgun (WGS) entry which is preliminary data.</text>
</comment>
<feature type="domain" description="PA" evidence="21">
    <location>
        <begin position="102"/>
        <end position="196"/>
    </location>
</feature>
<reference evidence="23" key="1">
    <citation type="submission" date="2021-03" db="EMBL/GenBank/DDBJ databases">
        <title>Genomic Encyclopedia of Type Strains, Phase IV (KMG-IV): sequencing the most valuable type-strain genomes for metagenomic binning, comparative biology and taxonomic classification.</title>
        <authorList>
            <person name="Goeker M."/>
        </authorList>
    </citation>
    <scope>NUCLEOTIDE SEQUENCE</scope>
    <source>
        <strain evidence="23">DSM 23564</strain>
    </source>
</reference>
<evidence type="ECO:0000256" key="11">
    <source>
        <dbReference type="ARBA" id="ARBA00022801"/>
    </source>
</evidence>
<dbReference type="EMBL" id="JAGGKQ010000021">
    <property type="protein sequence ID" value="MBP1923422.1"/>
    <property type="molecule type" value="Genomic_DNA"/>
</dbReference>
<dbReference type="SUPFAM" id="SSF52025">
    <property type="entry name" value="PA domain"/>
    <property type="match status" value="1"/>
</dbReference>
<feature type="domain" description="Peptidase M28" evidence="22">
    <location>
        <begin position="226"/>
        <end position="408"/>
    </location>
</feature>
<evidence type="ECO:0000256" key="1">
    <source>
        <dbReference type="ARBA" id="ARBA00004240"/>
    </source>
</evidence>
<evidence type="ECO:0000256" key="5">
    <source>
        <dbReference type="ARBA" id="ARBA00014116"/>
    </source>
</evidence>
<keyword evidence="15" id="KW-0482">Metalloprotease</keyword>
<comment type="subcellular location">
    <subcellularLocation>
        <location evidence="1">Endoplasmic reticulum</location>
    </subcellularLocation>
    <subcellularLocation>
        <location evidence="3">Golgi apparatus</location>
    </subcellularLocation>
    <subcellularLocation>
        <location evidence="2">Lysosome</location>
    </subcellularLocation>
    <subcellularLocation>
        <location evidence="4">Secreted</location>
    </subcellularLocation>
</comment>
<keyword evidence="11" id="KW-0378">Hydrolase</keyword>
<keyword evidence="6" id="KW-0964">Secreted</keyword>
<dbReference type="InterPro" id="IPR039866">
    <property type="entry name" value="CPQ"/>
</dbReference>
<evidence type="ECO:0000256" key="9">
    <source>
        <dbReference type="ARBA" id="ARBA00022723"/>
    </source>
</evidence>
<evidence type="ECO:0000256" key="15">
    <source>
        <dbReference type="ARBA" id="ARBA00023049"/>
    </source>
</evidence>
<evidence type="ECO:0000313" key="24">
    <source>
        <dbReference type="Proteomes" id="UP000823588"/>
    </source>
</evidence>
<dbReference type="Proteomes" id="UP000823588">
    <property type="component" value="Unassembled WGS sequence"/>
</dbReference>
<keyword evidence="17" id="KW-0325">Glycoprotein</keyword>
<keyword evidence="16" id="KW-0865">Zymogen</keyword>
<evidence type="ECO:0000256" key="4">
    <source>
        <dbReference type="ARBA" id="ARBA00004613"/>
    </source>
</evidence>
<name>A0A8T4GK39_9EURY</name>
<keyword evidence="10" id="KW-0732">Signal</keyword>
<organism evidence="23 24">
    <name type="scientific">Halorubrum alkaliphilum</name>
    <dbReference type="NCBI Taxonomy" id="261290"/>
    <lineage>
        <taxon>Archaea</taxon>
        <taxon>Methanobacteriati</taxon>
        <taxon>Methanobacteriota</taxon>
        <taxon>Stenosarchaea group</taxon>
        <taxon>Halobacteria</taxon>
        <taxon>Halobacteriales</taxon>
        <taxon>Haloferacaceae</taxon>
        <taxon>Halorubrum</taxon>
    </lineage>
</organism>
<dbReference type="RefSeq" id="WP_209486329.1">
    <property type="nucleotide sequence ID" value="NZ_JAGGKQ010000021.1"/>
</dbReference>
<dbReference type="Pfam" id="PF04389">
    <property type="entry name" value="Peptidase_M28"/>
    <property type="match status" value="1"/>
</dbReference>
<dbReference type="GO" id="GO:0005576">
    <property type="term" value="C:extracellular region"/>
    <property type="evidence" value="ECO:0007669"/>
    <property type="project" value="UniProtKB-SubCell"/>
</dbReference>
<dbReference type="AlphaFoldDB" id="A0A8T4GK39"/>
<dbReference type="GO" id="GO:0005764">
    <property type="term" value="C:lysosome"/>
    <property type="evidence" value="ECO:0007669"/>
    <property type="project" value="UniProtKB-SubCell"/>
</dbReference>
<evidence type="ECO:0000256" key="17">
    <source>
        <dbReference type="ARBA" id="ARBA00023180"/>
    </source>
</evidence>
<dbReference type="PANTHER" id="PTHR12053:SF3">
    <property type="entry name" value="CARBOXYPEPTIDASE Q"/>
    <property type="match status" value="1"/>
</dbReference>
<evidence type="ECO:0000256" key="10">
    <source>
        <dbReference type="ARBA" id="ARBA00022729"/>
    </source>
</evidence>
<keyword evidence="14" id="KW-0333">Golgi apparatus</keyword>
<evidence type="ECO:0000256" key="2">
    <source>
        <dbReference type="ARBA" id="ARBA00004371"/>
    </source>
</evidence>
<dbReference type="Gene3D" id="3.40.630.10">
    <property type="entry name" value="Zn peptidases"/>
    <property type="match status" value="1"/>
</dbReference>
<evidence type="ECO:0000256" key="8">
    <source>
        <dbReference type="ARBA" id="ARBA00022670"/>
    </source>
</evidence>
<evidence type="ECO:0000256" key="7">
    <source>
        <dbReference type="ARBA" id="ARBA00022645"/>
    </source>
</evidence>
<dbReference type="InterPro" id="IPR003137">
    <property type="entry name" value="PA_domain"/>
</dbReference>
<dbReference type="InterPro" id="IPR007484">
    <property type="entry name" value="Peptidase_M28"/>
</dbReference>
<keyword evidence="24" id="KW-1185">Reference proteome</keyword>
<keyword evidence="18" id="KW-0458">Lysosome</keyword>
<dbReference type="CDD" id="cd04819">
    <property type="entry name" value="PA_2"/>
    <property type="match status" value="1"/>
</dbReference>
<dbReference type="Gene3D" id="3.50.30.30">
    <property type="match status" value="1"/>
</dbReference>
<keyword evidence="8" id="KW-0645">Protease</keyword>
<sequence length="464" mass="49276">MTSLHPTVIGDAYTDATAWNLLADLSDLGDRMPGHEGEAIGAGLVADAFEKIGLDNITEEPFPIPGWWRGDASLTVHHGERDVVFDGSHELVELPGTPSGTVSGEVVDMGYGLPADFEGVDLSGSIAMASSLTPDDYGRWVHRSEKYGYAAESGAEGFLFYNHIEGALPPTGDVGHTNEPGPIPAVGLSKEVGARLARHCKDAGSDDGIAATLSVEARNEPATSANVEAVVGPDTDEEVLFTAHVDAHDVGTGANDNGFGSALVVGVARILAAMEAELETRVRFVVFGAEETGLYGSYYWTHSHDLDRVKCVVNADGAGYSRDLEIHTHGIEAIGEAFEEVSEAFDAPIEIEDGLRPHSDHWPFVQRGVAASQARSSSHGSGRGWGHTHGDTLDKLDSRDLRDLSVLCAAGVAKLAEADRSIDGRAAEDIKSEAITEGFDVGMKATGTWPWGEPRPWPWSDRSA</sequence>
<evidence type="ECO:0000256" key="18">
    <source>
        <dbReference type="ARBA" id="ARBA00023228"/>
    </source>
</evidence>
<dbReference type="InterPro" id="IPR046450">
    <property type="entry name" value="PA_dom_sf"/>
</dbReference>
<dbReference type="GO" id="GO:0070573">
    <property type="term" value="F:metallodipeptidase activity"/>
    <property type="evidence" value="ECO:0007669"/>
    <property type="project" value="InterPro"/>
</dbReference>
<keyword evidence="9" id="KW-0479">Metal-binding</keyword>
<keyword evidence="7" id="KW-0121">Carboxypeptidase</keyword>
<evidence type="ECO:0000256" key="16">
    <source>
        <dbReference type="ARBA" id="ARBA00023145"/>
    </source>
</evidence>
<keyword evidence="12" id="KW-0256">Endoplasmic reticulum</keyword>
<comment type="subunit">
    <text evidence="19">Homodimer. The monomeric form is inactive while the homodimer is active.</text>
</comment>
<proteinExistence type="predicted"/>
<evidence type="ECO:0000259" key="22">
    <source>
        <dbReference type="Pfam" id="PF04389"/>
    </source>
</evidence>
<dbReference type="GO" id="GO:0046872">
    <property type="term" value="F:metal ion binding"/>
    <property type="evidence" value="ECO:0007669"/>
    <property type="project" value="UniProtKB-KW"/>
</dbReference>
<evidence type="ECO:0000256" key="19">
    <source>
        <dbReference type="ARBA" id="ARBA00025833"/>
    </source>
</evidence>
<dbReference type="OrthoDB" id="18376at2157"/>
<accession>A0A8T4GK39</accession>
<evidence type="ECO:0000313" key="23">
    <source>
        <dbReference type="EMBL" id="MBP1923422.1"/>
    </source>
</evidence>
<gene>
    <name evidence="23" type="ORF">J2751_002464</name>
</gene>
<evidence type="ECO:0000256" key="12">
    <source>
        <dbReference type="ARBA" id="ARBA00022824"/>
    </source>
</evidence>